<evidence type="ECO:0000256" key="5">
    <source>
        <dbReference type="ARBA" id="ARBA00023235"/>
    </source>
</evidence>
<feature type="domain" description="PpiC" evidence="8">
    <location>
        <begin position="129"/>
        <end position="224"/>
    </location>
</feature>
<dbReference type="GO" id="GO:0003755">
    <property type="term" value="F:peptidyl-prolyl cis-trans isomerase activity"/>
    <property type="evidence" value="ECO:0007669"/>
    <property type="project" value="UniProtKB-KW"/>
</dbReference>
<name>A0A235BW74_UNCW3</name>
<dbReference type="Pfam" id="PF13145">
    <property type="entry name" value="Rotamase_2"/>
    <property type="match status" value="1"/>
</dbReference>
<keyword evidence="4 6" id="KW-0697">Rotamase</keyword>
<comment type="caution">
    <text evidence="9">The sequence shown here is derived from an EMBL/GenBank/DDBJ whole genome shotgun (WGS) entry which is preliminary data.</text>
</comment>
<evidence type="ECO:0000256" key="6">
    <source>
        <dbReference type="PROSITE-ProRule" id="PRU00278"/>
    </source>
</evidence>
<evidence type="ECO:0000256" key="4">
    <source>
        <dbReference type="ARBA" id="ARBA00023110"/>
    </source>
</evidence>
<dbReference type="AlphaFoldDB" id="A0A235BW74"/>
<dbReference type="PANTHER" id="PTHR47245:SF1">
    <property type="entry name" value="FOLDASE PROTEIN PRSA"/>
    <property type="match status" value="1"/>
</dbReference>
<dbReference type="InterPro" id="IPR046357">
    <property type="entry name" value="PPIase_dom_sf"/>
</dbReference>
<dbReference type="InterPro" id="IPR000297">
    <property type="entry name" value="PPIase_PpiC"/>
</dbReference>
<dbReference type="EC" id="5.2.1.8" evidence="2"/>
<accession>A0A235BW74</accession>
<dbReference type="SUPFAM" id="SSF109998">
    <property type="entry name" value="Triger factor/SurA peptide-binding domain-like"/>
    <property type="match status" value="1"/>
</dbReference>
<evidence type="ECO:0000256" key="1">
    <source>
        <dbReference type="ARBA" id="ARBA00000971"/>
    </source>
</evidence>
<sequence>MKKIKYGLVLCLAIVILTPGCSSKPKGAVIAQVNDDYLTKDEFTALVPQGYDVNQQNLPKILDRWVSNSLMYQEAVRRGLNKDENVKLYLKRLERDYLVNELLGKLTSSVSVSQVELSNYYNIHKDEFSYEVKMMRIVLRDSLFAAKTLEEIRSGADFKKLAKERSEDALLEGGQESRYFARGVGDPRMGGEPDIEEAIFALKKGEVSNVIPSQEGYQIIKLVDKKKVKGEVGLGEVKDYIEAVLAYRKKQVLIDRMLTSLRENAKIELKPDAYFQ</sequence>
<proteinExistence type="predicted"/>
<keyword evidence="5 6" id="KW-0413">Isomerase</keyword>
<dbReference type="EMBL" id="NOZP01000049">
    <property type="protein sequence ID" value="OYD16456.1"/>
    <property type="molecule type" value="Genomic_DNA"/>
</dbReference>
<protein>
    <recommendedName>
        <fullName evidence="2">peptidylprolyl isomerase</fullName>
        <ecNumber evidence="2">5.2.1.8</ecNumber>
    </recommendedName>
</protein>
<organism evidence="9 10">
    <name type="scientific">candidate division WOR-3 bacterium JGI_Cruoil_03_51_56</name>
    <dbReference type="NCBI Taxonomy" id="1973747"/>
    <lineage>
        <taxon>Bacteria</taxon>
        <taxon>Bacteria division WOR-3</taxon>
    </lineage>
</organism>
<dbReference type="Gene3D" id="3.10.50.40">
    <property type="match status" value="1"/>
</dbReference>
<feature type="signal peptide" evidence="7">
    <location>
        <begin position="1"/>
        <end position="23"/>
    </location>
</feature>
<dbReference type="InterPro" id="IPR050245">
    <property type="entry name" value="PrsA_foldase"/>
</dbReference>
<keyword evidence="3 7" id="KW-0732">Signal</keyword>
<dbReference type="InterPro" id="IPR027304">
    <property type="entry name" value="Trigger_fact/SurA_dom_sf"/>
</dbReference>
<evidence type="ECO:0000256" key="3">
    <source>
        <dbReference type="ARBA" id="ARBA00022729"/>
    </source>
</evidence>
<dbReference type="SUPFAM" id="SSF54534">
    <property type="entry name" value="FKBP-like"/>
    <property type="match status" value="1"/>
</dbReference>
<comment type="catalytic activity">
    <reaction evidence="1">
        <text>[protein]-peptidylproline (omega=180) = [protein]-peptidylproline (omega=0)</text>
        <dbReference type="Rhea" id="RHEA:16237"/>
        <dbReference type="Rhea" id="RHEA-COMP:10747"/>
        <dbReference type="Rhea" id="RHEA-COMP:10748"/>
        <dbReference type="ChEBI" id="CHEBI:83833"/>
        <dbReference type="ChEBI" id="CHEBI:83834"/>
        <dbReference type="EC" id="5.2.1.8"/>
    </reaction>
</comment>
<dbReference type="Gene3D" id="1.10.4030.10">
    <property type="entry name" value="Porin chaperone SurA, peptide-binding domain"/>
    <property type="match status" value="1"/>
</dbReference>
<reference evidence="9 10" key="1">
    <citation type="submission" date="2017-07" db="EMBL/GenBank/DDBJ databases">
        <title>Recovery of genomes from metagenomes via a dereplication, aggregation, and scoring strategy.</title>
        <authorList>
            <person name="Sieber C.M."/>
            <person name="Probst A.J."/>
            <person name="Sharrar A."/>
            <person name="Thomas B.C."/>
            <person name="Hess M."/>
            <person name="Tringe S.G."/>
            <person name="Banfield J.F."/>
        </authorList>
    </citation>
    <scope>NUCLEOTIDE SEQUENCE [LARGE SCALE GENOMIC DNA]</scope>
    <source>
        <strain evidence="9">JGI_Cruoil_03_51_56</strain>
    </source>
</reference>
<evidence type="ECO:0000256" key="2">
    <source>
        <dbReference type="ARBA" id="ARBA00013194"/>
    </source>
</evidence>
<gene>
    <name evidence="9" type="ORF">CH330_02760</name>
</gene>
<dbReference type="PROSITE" id="PS50198">
    <property type="entry name" value="PPIC_PPIASE_2"/>
    <property type="match status" value="1"/>
</dbReference>
<evidence type="ECO:0000313" key="10">
    <source>
        <dbReference type="Proteomes" id="UP000215559"/>
    </source>
</evidence>
<evidence type="ECO:0000256" key="7">
    <source>
        <dbReference type="SAM" id="SignalP"/>
    </source>
</evidence>
<dbReference type="Proteomes" id="UP000215559">
    <property type="component" value="Unassembled WGS sequence"/>
</dbReference>
<evidence type="ECO:0000259" key="8">
    <source>
        <dbReference type="PROSITE" id="PS50198"/>
    </source>
</evidence>
<dbReference type="PANTHER" id="PTHR47245">
    <property type="entry name" value="PEPTIDYLPROLYL ISOMERASE"/>
    <property type="match status" value="1"/>
</dbReference>
<evidence type="ECO:0000313" key="9">
    <source>
        <dbReference type="EMBL" id="OYD16456.1"/>
    </source>
</evidence>
<feature type="chain" id="PRO_5012556810" description="peptidylprolyl isomerase" evidence="7">
    <location>
        <begin position="24"/>
        <end position="276"/>
    </location>
</feature>